<accession>A0A7J6MGG1</accession>
<sequence>MNPELPHPLPPWILRVRMPESPNALLESFWHAAIRLAITSAADPYLFIRQLYDISCEHLREGLESERQVQVFDYITKCTEVMSEQYDPGADDRPKELLMTALLCDLTRMNDFIRDREATRKRRRTGVSTAVASEYSRVTSSDSPRPAHGSVISLDSEDELEVENAGQQTRPGRTLKSDSDLDDSPGSPGDDLRSEADDVDDVDDVLPSKYSKWTDEEQGELDRALIEYNHDPQGWKKMVRDRRFKFAPGRSEEDCRERYRRMKREGYYA</sequence>
<evidence type="ECO:0000313" key="4">
    <source>
        <dbReference type="Proteomes" id="UP000570595"/>
    </source>
</evidence>
<evidence type="ECO:0000313" key="3">
    <source>
        <dbReference type="EMBL" id="KAF4670663.1"/>
    </source>
</evidence>
<protein>
    <recommendedName>
        <fullName evidence="2">Myb-like domain-containing protein</fullName>
    </recommendedName>
</protein>
<dbReference type="EMBL" id="JABAHT010000007">
    <property type="protein sequence ID" value="KAF4670663.1"/>
    <property type="molecule type" value="Genomic_DNA"/>
</dbReference>
<dbReference type="InterPro" id="IPR001005">
    <property type="entry name" value="SANT/Myb"/>
</dbReference>
<dbReference type="Gene3D" id="1.10.10.60">
    <property type="entry name" value="Homeodomain-like"/>
    <property type="match status" value="1"/>
</dbReference>
<dbReference type="PROSITE" id="PS50090">
    <property type="entry name" value="MYB_LIKE"/>
    <property type="match status" value="1"/>
</dbReference>
<feature type="domain" description="Myb-like" evidence="2">
    <location>
        <begin position="211"/>
        <end position="263"/>
    </location>
</feature>
<evidence type="ECO:0000256" key="1">
    <source>
        <dbReference type="SAM" id="MobiDB-lite"/>
    </source>
</evidence>
<reference evidence="3 4" key="1">
    <citation type="submission" date="2020-04" db="EMBL/GenBank/DDBJ databases">
        <title>Perkinsus olseni comparative genomics.</title>
        <authorList>
            <person name="Bogema D.R."/>
        </authorList>
    </citation>
    <scope>NUCLEOTIDE SEQUENCE [LARGE SCALE GENOMIC DNA]</scope>
    <source>
        <strain evidence="3">ATCC PRA-179</strain>
    </source>
</reference>
<dbReference type="CDD" id="cd00167">
    <property type="entry name" value="SANT"/>
    <property type="match status" value="1"/>
</dbReference>
<dbReference type="OrthoDB" id="10360161at2759"/>
<dbReference type="AlphaFoldDB" id="A0A7J6MGG1"/>
<comment type="caution">
    <text evidence="3">The sequence shown here is derived from an EMBL/GenBank/DDBJ whole genome shotgun (WGS) entry which is preliminary data.</text>
</comment>
<organism evidence="3 4">
    <name type="scientific">Perkinsus olseni</name>
    <name type="common">Perkinsus atlanticus</name>
    <dbReference type="NCBI Taxonomy" id="32597"/>
    <lineage>
        <taxon>Eukaryota</taxon>
        <taxon>Sar</taxon>
        <taxon>Alveolata</taxon>
        <taxon>Perkinsozoa</taxon>
        <taxon>Perkinsea</taxon>
        <taxon>Perkinsida</taxon>
        <taxon>Perkinsidae</taxon>
        <taxon>Perkinsus</taxon>
    </lineage>
</organism>
<feature type="compositionally biased region" description="Polar residues" evidence="1">
    <location>
        <begin position="126"/>
        <end position="143"/>
    </location>
</feature>
<proteinExistence type="predicted"/>
<dbReference type="InterPro" id="IPR009057">
    <property type="entry name" value="Homeodomain-like_sf"/>
</dbReference>
<gene>
    <name evidence="3" type="ORF">FOZ61_009506</name>
</gene>
<feature type="region of interest" description="Disordered" evidence="1">
    <location>
        <begin position="123"/>
        <end position="218"/>
    </location>
</feature>
<dbReference type="Proteomes" id="UP000570595">
    <property type="component" value="Unassembled WGS sequence"/>
</dbReference>
<name>A0A7J6MGG1_PEROL</name>
<evidence type="ECO:0000259" key="2">
    <source>
        <dbReference type="PROSITE" id="PS50090"/>
    </source>
</evidence>
<dbReference type="SUPFAM" id="SSF46689">
    <property type="entry name" value="Homeodomain-like"/>
    <property type="match status" value="1"/>
</dbReference>